<dbReference type="SUPFAM" id="SSF48619">
    <property type="entry name" value="Phospholipase A2, PLA2"/>
    <property type="match status" value="1"/>
</dbReference>
<dbReference type="GO" id="GO:0016042">
    <property type="term" value="P:lipid catabolic process"/>
    <property type="evidence" value="ECO:0007669"/>
    <property type="project" value="InterPro"/>
</dbReference>
<evidence type="ECO:0000313" key="4">
    <source>
        <dbReference type="EMBL" id="KAK3934181.1"/>
    </source>
</evidence>
<dbReference type="PROSITE" id="PS00118">
    <property type="entry name" value="PA2_HIS"/>
    <property type="match status" value="1"/>
</dbReference>
<evidence type="ECO:0000313" key="5">
    <source>
        <dbReference type="Proteomes" id="UP001303473"/>
    </source>
</evidence>
<keyword evidence="2" id="KW-0964">Secreted</keyword>
<dbReference type="GO" id="GO:0006644">
    <property type="term" value="P:phospholipid metabolic process"/>
    <property type="evidence" value="ECO:0007669"/>
    <property type="project" value="InterPro"/>
</dbReference>
<comment type="subcellular location">
    <subcellularLocation>
        <location evidence="1">Secreted</location>
    </subcellularLocation>
</comment>
<reference evidence="5" key="1">
    <citation type="journal article" date="2023" name="Mol. Phylogenet. Evol.">
        <title>Genome-scale phylogeny and comparative genomics of the fungal order Sordariales.</title>
        <authorList>
            <person name="Hensen N."/>
            <person name="Bonometti L."/>
            <person name="Westerberg I."/>
            <person name="Brannstrom I.O."/>
            <person name="Guillou S."/>
            <person name="Cros-Aarteil S."/>
            <person name="Calhoun S."/>
            <person name="Haridas S."/>
            <person name="Kuo A."/>
            <person name="Mondo S."/>
            <person name="Pangilinan J."/>
            <person name="Riley R."/>
            <person name="LaButti K."/>
            <person name="Andreopoulos B."/>
            <person name="Lipzen A."/>
            <person name="Chen C."/>
            <person name="Yan M."/>
            <person name="Daum C."/>
            <person name="Ng V."/>
            <person name="Clum A."/>
            <person name="Steindorff A."/>
            <person name="Ohm R.A."/>
            <person name="Martin F."/>
            <person name="Silar P."/>
            <person name="Natvig D.O."/>
            <person name="Lalanne C."/>
            <person name="Gautier V."/>
            <person name="Ament-Velasquez S.L."/>
            <person name="Kruys A."/>
            <person name="Hutchinson M.I."/>
            <person name="Powell A.J."/>
            <person name="Barry K."/>
            <person name="Miller A.N."/>
            <person name="Grigoriev I.V."/>
            <person name="Debuchy R."/>
            <person name="Gladieux P."/>
            <person name="Hiltunen Thoren M."/>
            <person name="Johannesson H."/>
        </authorList>
    </citation>
    <scope>NUCLEOTIDE SEQUENCE [LARGE SCALE GENOMIC DNA]</scope>
    <source>
        <strain evidence="5">CBS 340.73</strain>
    </source>
</reference>
<proteinExistence type="predicted"/>
<organism evidence="4 5">
    <name type="scientific">Diplogelasinospora grovesii</name>
    <dbReference type="NCBI Taxonomy" id="303347"/>
    <lineage>
        <taxon>Eukaryota</taxon>
        <taxon>Fungi</taxon>
        <taxon>Dikarya</taxon>
        <taxon>Ascomycota</taxon>
        <taxon>Pezizomycotina</taxon>
        <taxon>Sordariomycetes</taxon>
        <taxon>Sordariomycetidae</taxon>
        <taxon>Sordariales</taxon>
        <taxon>Diplogelasinosporaceae</taxon>
        <taxon>Diplogelasinospora</taxon>
    </lineage>
</organism>
<protein>
    <submittedName>
        <fullName evidence="4">Uncharacterized protein</fullName>
    </submittedName>
</protein>
<dbReference type="InterPro" id="IPR033113">
    <property type="entry name" value="PLA2_histidine"/>
</dbReference>
<dbReference type="GO" id="GO:0050482">
    <property type="term" value="P:arachidonate secretion"/>
    <property type="evidence" value="ECO:0007669"/>
    <property type="project" value="InterPro"/>
</dbReference>
<evidence type="ECO:0000256" key="1">
    <source>
        <dbReference type="ARBA" id="ARBA00004613"/>
    </source>
</evidence>
<dbReference type="EMBL" id="MU854019">
    <property type="protein sequence ID" value="KAK3934181.1"/>
    <property type="molecule type" value="Genomic_DNA"/>
</dbReference>
<dbReference type="GO" id="GO:0004623">
    <property type="term" value="F:phospholipase A2 activity"/>
    <property type="evidence" value="ECO:0007669"/>
    <property type="project" value="InterPro"/>
</dbReference>
<keyword evidence="3" id="KW-0732">Signal</keyword>
<gene>
    <name evidence="4" type="ORF">QBC46DRAFT_462771</name>
</gene>
<evidence type="ECO:0000256" key="2">
    <source>
        <dbReference type="ARBA" id="ARBA00022525"/>
    </source>
</evidence>
<dbReference type="InterPro" id="IPR036444">
    <property type="entry name" value="PLipase_A2_dom_sf"/>
</dbReference>
<keyword evidence="5" id="KW-1185">Reference proteome</keyword>
<sequence>MKQSVILALLARAGIAAAAAQLDRRGCGNNCANAVAATRFGPASYNARLFDCSSYLRVTVTPSPSCVPSFSHPYISLPWPCSSRSNVYFLGRTEAPTAAKRDEPIVRRATSTDKAVPAYASPCSGTAAYISACSCAGVKASTVTDEPWAVTATITVTDSVTLQGDSLPLTSASGPVETPDSPDWTSTYEFYEVTLPTFDTMTTPITFAPAVPTPTCLVDPSDPSAEFYLLDQKIGYLFNRNGKPGPPIAPTTQAEADAMTDMSKFNPPVYRFEKPASSPAGLYDLVMVNGTTKQYIALKGTAGEVVFASSSTNGKVVGRLITTLFSATCKGFLTAQQGTTTYVWKGTADGTLMTAGTSANDTIVLLPKAGFSMPGAKAVSRRGKAEQGDAPRCKNAPQDVIAVLRKGARGNNPNGCGPANGVDVVPDWNFGRCCDAHDNCYDDCGAAFEECNNSFHDCMHGKCWDVLNGWTWWLFPACWGMADFYAFQRGQRGARCECVCPSTDPDGYKVSLCEVSRDVASCVVTGAFDNHNCGGCGFTCPYKTHCDWGTCQCDQDRCGNMCLSLLSHPRNCGRCGNVCASGFCYKGSCWDPPAVPDQCYAVDAFTNGDFATRDISPRTYTSPWGGVGPTYSDTINFAGLGQGINLQYPLLAYDWWNVVGTITLSQVVRVCPGTSYELDFWAFRFGTGLCKVNVKLGNRVLAQNADLVGNAIGETNKATFGPYPVPAFNEGDAGTTKDGYYLNVKFTVEVSCSPSSVTLYDFSLHT</sequence>
<dbReference type="GO" id="GO:0005509">
    <property type="term" value="F:calcium ion binding"/>
    <property type="evidence" value="ECO:0007669"/>
    <property type="project" value="InterPro"/>
</dbReference>
<dbReference type="InterPro" id="IPR010711">
    <property type="entry name" value="PLA2G12"/>
</dbReference>
<evidence type="ECO:0000256" key="3">
    <source>
        <dbReference type="SAM" id="SignalP"/>
    </source>
</evidence>
<comment type="caution">
    <text evidence="4">The sequence shown here is derived from an EMBL/GenBank/DDBJ whole genome shotgun (WGS) entry which is preliminary data.</text>
</comment>
<dbReference type="AlphaFoldDB" id="A0AAN6MWJ2"/>
<dbReference type="GO" id="GO:0005576">
    <property type="term" value="C:extracellular region"/>
    <property type="evidence" value="ECO:0007669"/>
    <property type="project" value="UniProtKB-SubCell"/>
</dbReference>
<accession>A0AAN6MWJ2</accession>
<dbReference type="Proteomes" id="UP001303473">
    <property type="component" value="Unassembled WGS sequence"/>
</dbReference>
<dbReference type="Pfam" id="PF06951">
    <property type="entry name" value="PLA2G12"/>
    <property type="match status" value="1"/>
</dbReference>
<name>A0AAN6MWJ2_9PEZI</name>
<feature type="signal peptide" evidence="3">
    <location>
        <begin position="1"/>
        <end position="20"/>
    </location>
</feature>
<feature type="chain" id="PRO_5042975547" evidence="3">
    <location>
        <begin position="21"/>
        <end position="766"/>
    </location>
</feature>